<sequence length="99" mass="11104">MGKKLYVGNLSYNTTEDSLKERFEAFGHVESVRIITDRDTGSSKGFGFIEMGTDAEAQAAIASTNGQEVDGRMLKVNEAMDKPRDDRSRDNRRRGSYSY</sequence>
<dbReference type="SMART" id="SM00360">
    <property type="entry name" value="RRM"/>
    <property type="match status" value="1"/>
</dbReference>
<dbReference type="CDD" id="cd21608">
    <property type="entry name" value="RRM2_NsCP33_like"/>
    <property type="match status" value="1"/>
</dbReference>
<dbReference type="InterPro" id="IPR012677">
    <property type="entry name" value="Nucleotide-bd_a/b_plait_sf"/>
</dbReference>
<feature type="compositionally biased region" description="Basic and acidic residues" evidence="2">
    <location>
        <begin position="76"/>
        <end position="89"/>
    </location>
</feature>
<evidence type="ECO:0000256" key="2">
    <source>
        <dbReference type="SAM" id="MobiDB-lite"/>
    </source>
</evidence>
<dbReference type="InterPro" id="IPR000504">
    <property type="entry name" value="RRM_dom"/>
</dbReference>
<evidence type="ECO:0000256" key="1">
    <source>
        <dbReference type="ARBA" id="ARBA00022884"/>
    </source>
</evidence>
<dbReference type="GO" id="GO:0003723">
    <property type="term" value="F:RNA binding"/>
    <property type="evidence" value="ECO:0007669"/>
    <property type="project" value="UniProtKB-KW"/>
</dbReference>
<reference evidence="4" key="1">
    <citation type="submission" date="2017-02" db="EMBL/GenBank/DDBJ databases">
        <authorList>
            <person name="Regsiter A."/>
            <person name="William W."/>
        </authorList>
    </citation>
    <scope>NUCLEOTIDE SEQUENCE</scope>
    <source>
        <strain evidence="4">Bib</strain>
    </source>
</reference>
<dbReference type="Pfam" id="PF00076">
    <property type="entry name" value="RRM_1"/>
    <property type="match status" value="1"/>
</dbReference>
<dbReference type="InterPro" id="IPR052462">
    <property type="entry name" value="SLIRP/GR-RBP-like"/>
</dbReference>
<dbReference type="InterPro" id="IPR035979">
    <property type="entry name" value="RBD_domain_sf"/>
</dbReference>
<dbReference type="Gene3D" id="3.30.70.330">
    <property type="match status" value="1"/>
</dbReference>
<name>A0A3P3XHJ2_9SPIR</name>
<evidence type="ECO:0000259" key="3">
    <source>
        <dbReference type="PROSITE" id="PS50102"/>
    </source>
</evidence>
<dbReference type="SUPFAM" id="SSF54928">
    <property type="entry name" value="RNA-binding domain, RBD"/>
    <property type="match status" value="1"/>
</dbReference>
<feature type="compositionally biased region" description="Basic residues" evidence="2">
    <location>
        <begin position="90"/>
        <end position="99"/>
    </location>
</feature>
<proteinExistence type="predicted"/>
<organism evidence="4">
    <name type="scientific">uncultured spirochete</name>
    <dbReference type="NCBI Taxonomy" id="156406"/>
    <lineage>
        <taxon>Bacteria</taxon>
        <taxon>Pseudomonadati</taxon>
        <taxon>Spirochaetota</taxon>
        <taxon>Spirochaetia</taxon>
        <taxon>Spirochaetales</taxon>
        <taxon>environmental samples</taxon>
    </lineage>
</organism>
<dbReference type="AlphaFoldDB" id="A0A3P3XHJ2"/>
<feature type="domain" description="RRM" evidence="3">
    <location>
        <begin position="3"/>
        <end position="81"/>
    </location>
</feature>
<feature type="region of interest" description="Disordered" evidence="2">
    <location>
        <begin position="76"/>
        <end position="99"/>
    </location>
</feature>
<dbReference type="PROSITE" id="PS50102">
    <property type="entry name" value="RRM"/>
    <property type="match status" value="1"/>
</dbReference>
<accession>A0A3P3XHJ2</accession>
<dbReference type="InterPro" id="IPR048289">
    <property type="entry name" value="RRM2_NsCP33-like"/>
</dbReference>
<evidence type="ECO:0000313" key="4">
    <source>
        <dbReference type="EMBL" id="SLM11916.1"/>
    </source>
</evidence>
<gene>
    <name evidence="4" type="primary">rbpA</name>
    <name evidence="4" type="ORF">SPIROBIBN47_210127</name>
</gene>
<dbReference type="EMBL" id="FWDM01000014">
    <property type="protein sequence ID" value="SLM11916.1"/>
    <property type="molecule type" value="Genomic_DNA"/>
</dbReference>
<keyword evidence="1" id="KW-0694">RNA-binding</keyword>
<protein>
    <submittedName>
        <fullName evidence="4">Putative RNA-binding protein RbpA</fullName>
    </submittedName>
</protein>
<dbReference type="PANTHER" id="PTHR48027">
    <property type="entry name" value="HETEROGENEOUS NUCLEAR RIBONUCLEOPROTEIN 87F-RELATED"/>
    <property type="match status" value="1"/>
</dbReference>